<keyword evidence="2" id="KW-1133">Transmembrane helix</keyword>
<proteinExistence type="predicted"/>
<evidence type="ECO:0000313" key="3">
    <source>
        <dbReference type="EMBL" id="SMB92220.1"/>
    </source>
</evidence>
<reference evidence="3 4" key="1">
    <citation type="submission" date="2017-04" db="EMBL/GenBank/DDBJ databases">
        <authorList>
            <person name="Afonso C.L."/>
            <person name="Miller P.J."/>
            <person name="Scott M.A."/>
            <person name="Spackman E."/>
            <person name="Goraichik I."/>
            <person name="Dimitrov K.M."/>
            <person name="Suarez D.L."/>
            <person name="Swayne D.E."/>
        </authorList>
    </citation>
    <scope>NUCLEOTIDE SEQUENCE [LARGE SCALE GENOMIC DNA]</scope>
    <source>
        <strain evidence="3 4">KR-140</strain>
    </source>
</reference>
<keyword evidence="2" id="KW-0472">Membrane</keyword>
<name>A0A1W1VG75_9DEIO</name>
<gene>
    <name evidence="3" type="ORF">SAMN00790413_01483</name>
</gene>
<protein>
    <recommendedName>
        <fullName evidence="5">Cell division protein FtsL</fullName>
    </recommendedName>
</protein>
<dbReference type="RefSeq" id="WP_084048935.1">
    <property type="nucleotide sequence ID" value="NZ_FWWU01000009.1"/>
</dbReference>
<dbReference type="AlphaFoldDB" id="A0A1W1VG75"/>
<accession>A0A1W1VG75</accession>
<keyword evidence="4" id="KW-1185">Reference proteome</keyword>
<feature type="region of interest" description="Disordered" evidence="1">
    <location>
        <begin position="87"/>
        <end position="119"/>
    </location>
</feature>
<keyword evidence="2" id="KW-0812">Transmembrane</keyword>
<evidence type="ECO:0000256" key="2">
    <source>
        <dbReference type="SAM" id="Phobius"/>
    </source>
</evidence>
<sequence length="119" mass="13544">MTVSRFDFSLATWQSRAIRYMVIYLLLALALVASRYLTQDIRPSLRAAQDREAKLITARDELEVEVQRLSSPQRVRDWASQNGLRSFAEAPKTKQSITGVTPPPPAPVRTTLEVNTEWK</sequence>
<dbReference type="EMBL" id="FWWU01000009">
    <property type="protein sequence ID" value="SMB92220.1"/>
    <property type="molecule type" value="Genomic_DNA"/>
</dbReference>
<dbReference type="Proteomes" id="UP000192582">
    <property type="component" value="Unassembled WGS sequence"/>
</dbReference>
<organism evidence="3 4">
    <name type="scientific">Deinococcus hopiensis KR-140</name>
    <dbReference type="NCBI Taxonomy" id="695939"/>
    <lineage>
        <taxon>Bacteria</taxon>
        <taxon>Thermotogati</taxon>
        <taxon>Deinococcota</taxon>
        <taxon>Deinococci</taxon>
        <taxon>Deinococcales</taxon>
        <taxon>Deinococcaceae</taxon>
        <taxon>Deinococcus</taxon>
    </lineage>
</organism>
<dbReference type="OrthoDB" id="69325at2"/>
<evidence type="ECO:0000313" key="4">
    <source>
        <dbReference type="Proteomes" id="UP000192582"/>
    </source>
</evidence>
<feature type="transmembrane region" description="Helical" evidence="2">
    <location>
        <begin position="17"/>
        <end position="37"/>
    </location>
</feature>
<dbReference type="STRING" id="695939.SAMN00790413_01483"/>
<evidence type="ECO:0000256" key="1">
    <source>
        <dbReference type="SAM" id="MobiDB-lite"/>
    </source>
</evidence>
<evidence type="ECO:0008006" key="5">
    <source>
        <dbReference type="Google" id="ProtNLM"/>
    </source>
</evidence>